<dbReference type="Gene3D" id="3.20.20.300">
    <property type="entry name" value="Glycoside hydrolase, family 3, N-terminal domain"/>
    <property type="match status" value="1"/>
</dbReference>
<dbReference type="PATRIC" id="fig|1813736.3.peg.4446"/>
<keyword evidence="3 5" id="KW-0326">Glycosidase</keyword>
<dbReference type="InterPro" id="IPR050226">
    <property type="entry name" value="NagZ_Beta-hexosaminidase"/>
</dbReference>
<accession>A0A143PS13</accession>
<gene>
    <name evidence="5" type="ORF">LuPra_04207</name>
</gene>
<evidence type="ECO:0000256" key="3">
    <source>
        <dbReference type="ARBA" id="ARBA00023295"/>
    </source>
</evidence>
<dbReference type="Pfam" id="PF00933">
    <property type="entry name" value="Glyco_hydro_3"/>
    <property type="match status" value="1"/>
</dbReference>
<evidence type="ECO:0000256" key="1">
    <source>
        <dbReference type="ARBA" id="ARBA00005336"/>
    </source>
</evidence>
<keyword evidence="6" id="KW-1185">Reference proteome</keyword>
<dbReference type="EMBL" id="CP015136">
    <property type="protein sequence ID" value="AMY10963.1"/>
    <property type="molecule type" value="Genomic_DNA"/>
</dbReference>
<dbReference type="Proteomes" id="UP000076079">
    <property type="component" value="Chromosome"/>
</dbReference>
<dbReference type="InterPro" id="IPR017853">
    <property type="entry name" value="GH"/>
</dbReference>
<dbReference type="OrthoDB" id="9805821at2"/>
<evidence type="ECO:0000256" key="2">
    <source>
        <dbReference type="ARBA" id="ARBA00022801"/>
    </source>
</evidence>
<evidence type="ECO:0000259" key="4">
    <source>
        <dbReference type="Pfam" id="PF00933"/>
    </source>
</evidence>
<keyword evidence="2 5" id="KW-0378">Hydrolase</keyword>
<dbReference type="AlphaFoldDB" id="A0A143PS13"/>
<dbReference type="GO" id="GO:0009254">
    <property type="term" value="P:peptidoglycan turnover"/>
    <property type="evidence" value="ECO:0007669"/>
    <property type="project" value="TreeGrafter"/>
</dbReference>
<dbReference type="EC" id="3.2.1.52" evidence="5"/>
<proteinExistence type="inferred from homology"/>
<reference evidence="6" key="2">
    <citation type="submission" date="2016-04" db="EMBL/GenBank/DDBJ databases">
        <title>First Complete Genome Sequence of a Subdivision 6 Acidobacterium.</title>
        <authorList>
            <person name="Huang S."/>
            <person name="Vieira S."/>
            <person name="Bunk B."/>
            <person name="Riedel T."/>
            <person name="Sproeer C."/>
            <person name="Overmann J."/>
        </authorList>
    </citation>
    <scope>NUCLEOTIDE SEQUENCE [LARGE SCALE GENOMIC DNA]</scope>
    <source>
        <strain evidence="6">DSM 100886 HEG_-6_39</strain>
    </source>
</reference>
<dbReference type="InterPro" id="IPR001764">
    <property type="entry name" value="Glyco_hydro_3_N"/>
</dbReference>
<protein>
    <submittedName>
        <fullName evidence="5">Beta-N-acetylglucosaminidase</fullName>
        <ecNumber evidence="5">3.2.1.52</ecNumber>
    </submittedName>
</protein>
<sequence length="365" mass="39281">MMQRDRRRHVGQLMLAGFRGHSIPVELRSLARDFDLGGVVLFARNVAEPAQVAELAREAAELSRSAPVWVAIDQEGGRVQRVKAPLTIWPAAAVLGRADDLDLTRRFARALARELRAMGITFDFAPVLDVLTRKDNPAIGDRSLSSDPAVVARHGVALVRALQQEGLPACAKHFPGHGDASVDSHEDLPVVDLSPDRLEHVEWVPFRAAIDAGIDAVMSGHLLVPSLDEHSAATLSPEVITGRLRGQLGFGGLVLTDDMDMKAISLRFEPGAAAARAIAAGCDGVLQCGGDLDRVHAALEGLVRAIEDETLPATRVDEALARHAELKARYLSEDARRRAPAAPTLRDVIGSAEHALVAEQMRQFA</sequence>
<dbReference type="InterPro" id="IPR036962">
    <property type="entry name" value="Glyco_hydro_3_N_sf"/>
</dbReference>
<dbReference type="GO" id="GO:0005975">
    <property type="term" value="P:carbohydrate metabolic process"/>
    <property type="evidence" value="ECO:0007669"/>
    <property type="project" value="InterPro"/>
</dbReference>
<dbReference type="STRING" id="1855912.LuPra_04207"/>
<feature type="domain" description="Glycoside hydrolase family 3 N-terminal" evidence="4">
    <location>
        <begin position="9"/>
        <end position="322"/>
    </location>
</feature>
<reference evidence="5 6" key="1">
    <citation type="journal article" date="2016" name="Genome Announc.">
        <title>First Complete Genome Sequence of a Subdivision 6 Acidobacterium Strain.</title>
        <authorList>
            <person name="Huang S."/>
            <person name="Vieira S."/>
            <person name="Bunk B."/>
            <person name="Riedel T."/>
            <person name="Sproer C."/>
            <person name="Overmann J."/>
        </authorList>
    </citation>
    <scope>NUCLEOTIDE SEQUENCE [LARGE SCALE GENOMIC DNA]</scope>
    <source>
        <strain evidence="6">DSM 100886 HEG_-6_39</strain>
    </source>
</reference>
<organism evidence="5 6">
    <name type="scientific">Luteitalea pratensis</name>
    <dbReference type="NCBI Taxonomy" id="1855912"/>
    <lineage>
        <taxon>Bacteria</taxon>
        <taxon>Pseudomonadati</taxon>
        <taxon>Acidobacteriota</taxon>
        <taxon>Vicinamibacteria</taxon>
        <taxon>Vicinamibacterales</taxon>
        <taxon>Vicinamibacteraceae</taxon>
        <taxon>Luteitalea</taxon>
    </lineage>
</organism>
<dbReference type="SUPFAM" id="SSF51445">
    <property type="entry name" value="(Trans)glycosidases"/>
    <property type="match status" value="1"/>
</dbReference>
<dbReference type="PANTHER" id="PTHR30480">
    <property type="entry name" value="BETA-HEXOSAMINIDASE-RELATED"/>
    <property type="match status" value="1"/>
</dbReference>
<dbReference type="NCBIfam" id="NF003740">
    <property type="entry name" value="PRK05337.1"/>
    <property type="match status" value="1"/>
</dbReference>
<dbReference type="GO" id="GO:0004563">
    <property type="term" value="F:beta-N-acetylhexosaminidase activity"/>
    <property type="evidence" value="ECO:0007669"/>
    <property type="project" value="UniProtKB-EC"/>
</dbReference>
<name>A0A143PS13_LUTPR</name>
<comment type="similarity">
    <text evidence="1">Belongs to the glycosyl hydrolase 3 family.</text>
</comment>
<evidence type="ECO:0000313" key="6">
    <source>
        <dbReference type="Proteomes" id="UP000076079"/>
    </source>
</evidence>
<dbReference type="PANTHER" id="PTHR30480:SF16">
    <property type="entry name" value="GLYCOSIDE HYDROLASE FAMILY 3 DOMAIN PROTEIN"/>
    <property type="match status" value="1"/>
</dbReference>
<dbReference type="KEGG" id="abac:LuPra_04207"/>
<dbReference type="RefSeq" id="WP_157899491.1">
    <property type="nucleotide sequence ID" value="NZ_CP015136.1"/>
</dbReference>
<evidence type="ECO:0000313" key="5">
    <source>
        <dbReference type="EMBL" id="AMY10963.1"/>
    </source>
</evidence>